<keyword evidence="6 10" id="KW-0472">Membrane</keyword>
<comment type="subcellular location">
    <subcellularLocation>
        <location evidence="1">Membrane</location>
        <topology evidence="1">Single-pass type I membrane protein</topology>
    </subcellularLocation>
</comment>
<keyword evidence="8" id="KW-0325">Glycoprotein</keyword>
<dbReference type="PANTHER" id="PTHR19944">
    <property type="entry name" value="MHC CLASS II-RELATED"/>
    <property type="match status" value="1"/>
</dbReference>
<dbReference type="SMART" id="SM00407">
    <property type="entry name" value="IGc1"/>
    <property type="match status" value="1"/>
</dbReference>
<feature type="signal peptide" evidence="11">
    <location>
        <begin position="1"/>
        <end position="20"/>
    </location>
</feature>
<dbReference type="SUPFAM" id="SSF48726">
    <property type="entry name" value="Immunoglobulin"/>
    <property type="match status" value="1"/>
</dbReference>
<reference evidence="13" key="1">
    <citation type="submission" date="2025-08" db="UniProtKB">
        <authorList>
            <consortium name="Ensembl"/>
        </authorList>
    </citation>
    <scope>IDENTIFICATION</scope>
</reference>
<dbReference type="GO" id="GO:0002250">
    <property type="term" value="P:adaptive immune response"/>
    <property type="evidence" value="ECO:0007669"/>
    <property type="project" value="UniProtKB-KW"/>
</dbReference>
<dbReference type="InterPro" id="IPR050160">
    <property type="entry name" value="MHC/Immunoglobulin"/>
</dbReference>
<dbReference type="PANTHER" id="PTHR19944:SF99">
    <property type="entry name" value="HLA CLASS II HISTOCOMPATIBILITY ANTIGEN, DRB1 BETA CHAIN"/>
    <property type="match status" value="1"/>
</dbReference>
<dbReference type="PROSITE" id="PS00290">
    <property type="entry name" value="IG_MHC"/>
    <property type="match status" value="1"/>
</dbReference>
<evidence type="ECO:0000256" key="2">
    <source>
        <dbReference type="ARBA" id="ARBA00022692"/>
    </source>
</evidence>
<dbReference type="InterPro" id="IPR036179">
    <property type="entry name" value="Ig-like_dom_sf"/>
</dbReference>
<evidence type="ECO:0000313" key="13">
    <source>
        <dbReference type="Ensembl" id="ENSLLEP00000034647.1"/>
    </source>
</evidence>
<dbReference type="FunFam" id="3.10.320.10:FF:000001">
    <property type="entry name" value="HLA class II histocompatibility antigen, DRB1-1 beta chain"/>
    <property type="match status" value="1"/>
</dbReference>
<dbReference type="InterPro" id="IPR007110">
    <property type="entry name" value="Ig-like_dom"/>
</dbReference>
<proteinExistence type="predicted"/>
<feature type="transmembrane region" description="Helical" evidence="10">
    <location>
        <begin position="248"/>
        <end position="270"/>
    </location>
</feature>
<evidence type="ECO:0000256" key="5">
    <source>
        <dbReference type="ARBA" id="ARBA00023130"/>
    </source>
</evidence>
<dbReference type="Ensembl" id="ENSLLET00000035964.1">
    <property type="protein sequence ID" value="ENSLLEP00000034647.1"/>
    <property type="gene ID" value="ENSLLEG00000021644.1"/>
</dbReference>
<feature type="chain" id="PRO_5034099626" description="Ig-like domain-containing protein" evidence="11">
    <location>
        <begin position="21"/>
        <end position="288"/>
    </location>
</feature>
<dbReference type="InterPro" id="IPR013783">
    <property type="entry name" value="Ig-like_fold"/>
</dbReference>
<dbReference type="AlphaFoldDB" id="A0A8C5Q8J4"/>
<evidence type="ECO:0000256" key="7">
    <source>
        <dbReference type="ARBA" id="ARBA00023157"/>
    </source>
</evidence>
<dbReference type="GeneTree" id="ENSGT00950000183127"/>
<organism evidence="13 14">
    <name type="scientific">Leptobrachium leishanense</name>
    <name type="common">Leishan spiny toad</name>
    <dbReference type="NCBI Taxonomy" id="445787"/>
    <lineage>
        <taxon>Eukaryota</taxon>
        <taxon>Metazoa</taxon>
        <taxon>Chordata</taxon>
        <taxon>Craniata</taxon>
        <taxon>Vertebrata</taxon>
        <taxon>Euteleostomi</taxon>
        <taxon>Amphibia</taxon>
        <taxon>Batrachia</taxon>
        <taxon>Anura</taxon>
        <taxon>Pelobatoidea</taxon>
        <taxon>Megophryidae</taxon>
        <taxon>Leptobrachium</taxon>
    </lineage>
</organism>
<evidence type="ECO:0000256" key="3">
    <source>
        <dbReference type="ARBA" id="ARBA00022859"/>
    </source>
</evidence>
<feature type="domain" description="Ig-like" evidence="12">
    <location>
        <begin position="122"/>
        <end position="250"/>
    </location>
</feature>
<keyword evidence="14" id="KW-1185">Reference proteome</keyword>
<dbReference type="GO" id="GO:0042613">
    <property type="term" value="C:MHC class II protein complex"/>
    <property type="evidence" value="ECO:0007669"/>
    <property type="project" value="UniProtKB-KW"/>
</dbReference>
<evidence type="ECO:0000256" key="8">
    <source>
        <dbReference type="ARBA" id="ARBA00023180"/>
    </source>
</evidence>
<keyword evidence="2 10" id="KW-0812">Transmembrane</keyword>
<evidence type="ECO:0000256" key="9">
    <source>
        <dbReference type="ARBA" id="ARBA00023182"/>
    </source>
</evidence>
<evidence type="ECO:0000256" key="1">
    <source>
        <dbReference type="ARBA" id="ARBA00004479"/>
    </source>
</evidence>
<dbReference type="Pfam" id="PF00969">
    <property type="entry name" value="MHC_II_beta"/>
    <property type="match status" value="1"/>
</dbReference>
<keyword evidence="4 10" id="KW-1133">Transmembrane helix</keyword>
<dbReference type="Pfam" id="PF07654">
    <property type="entry name" value="C1-set"/>
    <property type="match status" value="1"/>
</dbReference>
<evidence type="ECO:0000256" key="10">
    <source>
        <dbReference type="SAM" id="Phobius"/>
    </source>
</evidence>
<dbReference type="Proteomes" id="UP000694569">
    <property type="component" value="Unplaced"/>
</dbReference>
<keyword evidence="11" id="KW-0732">Signal</keyword>
<dbReference type="SMART" id="SM00921">
    <property type="entry name" value="MHC_II_beta"/>
    <property type="match status" value="1"/>
</dbReference>
<dbReference type="InterPro" id="IPR011162">
    <property type="entry name" value="MHC_I/II-like_Ag-recog"/>
</dbReference>
<accession>A0A8C5Q8J4</accession>
<dbReference type="InterPro" id="IPR003006">
    <property type="entry name" value="Ig/MHC_CS"/>
</dbReference>
<protein>
    <recommendedName>
        <fullName evidence="12">Ig-like domain-containing protein</fullName>
    </recommendedName>
</protein>
<dbReference type="SUPFAM" id="SSF54452">
    <property type="entry name" value="MHC antigen-recognition domain"/>
    <property type="match status" value="1"/>
</dbReference>
<evidence type="ECO:0000256" key="6">
    <source>
        <dbReference type="ARBA" id="ARBA00023136"/>
    </source>
</evidence>
<dbReference type="InterPro" id="IPR014745">
    <property type="entry name" value="MHC_II_a/b_N"/>
</dbReference>
<dbReference type="InterPro" id="IPR000353">
    <property type="entry name" value="MHC_II_b_N"/>
</dbReference>
<dbReference type="InterPro" id="IPR003597">
    <property type="entry name" value="Ig_C1-set"/>
</dbReference>
<keyword evidence="9" id="KW-0491">MHC II</keyword>
<dbReference type="Gene3D" id="3.10.320.10">
    <property type="entry name" value="Class II Histocompatibility Antigen, M Beta Chain, Chain B, domain 1"/>
    <property type="match status" value="1"/>
</dbReference>
<evidence type="ECO:0000256" key="11">
    <source>
        <dbReference type="SAM" id="SignalP"/>
    </source>
</evidence>
<dbReference type="Gene3D" id="2.60.40.10">
    <property type="entry name" value="Immunoglobulins"/>
    <property type="match status" value="1"/>
</dbReference>
<dbReference type="PROSITE" id="PS50835">
    <property type="entry name" value="IG_LIKE"/>
    <property type="match status" value="1"/>
</dbReference>
<evidence type="ECO:0000259" key="12">
    <source>
        <dbReference type="PROSITE" id="PS50835"/>
    </source>
</evidence>
<dbReference type="OrthoDB" id="9940220at2759"/>
<name>A0A8C5Q8J4_9ANUR</name>
<evidence type="ECO:0000313" key="14">
    <source>
        <dbReference type="Proteomes" id="UP000694569"/>
    </source>
</evidence>
<keyword evidence="5" id="KW-1064">Adaptive immunity</keyword>
<keyword evidence="7" id="KW-1015">Disulfide bond</keyword>
<dbReference type="GO" id="GO:0002504">
    <property type="term" value="P:antigen processing and presentation of peptide or polysaccharide antigen via MHC class II"/>
    <property type="evidence" value="ECO:0007669"/>
    <property type="project" value="UniProtKB-KW"/>
</dbReference>
<evidence type="ECO:0000256" key="4">
    <source>
        <dbReference type="ARBA" id="ARBA00022989"/>
    </source>
</evidence>
<keyword evidence="3" id="KW-0391">Immunity</keyword>
<reference evidence="13" key="2">
    <citation type="submission" date="2025-09" db="UniProtKB">
        <authorList>
            <consortium name="Ensembl"/>
        </authorList>
    </citation>
    <scope>IDENTIFICATION</scope>
</reference>
<sequence length="288" mass="32894">MGTAGITGVLLLTAFFLGAADQRFPCAAHRLYVLRGEEFLYSTELRYFSDPDYMTEVKTECHFTNGTERVRFLYRDFYNKEEFVYFDSDIGKFIAKTELGKLDADTLNQQEDTLNYYKSQVPTVCVPNYDIWHSVTADRRVVPSGKISVMASVDDLYQYKHTIICNVFGFYPSGIEVKWFRNEQEQTTQVGYSGPHSDGDWTFQFWVSLETDIERGDVFTCEVHHASLKDPLQVRWKPDASDSAKSKMVTGIVGFVLGGIFIAVGLVLYLKSRKAALRVPTNEHFIPQ</sequence>